<reference evidence="18" key="1">
    <citation type="submission" date="2025-08" db="UniProtKB">
        <authorList>
            <consortium name="Ensembl"/>
        </authorList>
    </citation>
    <scope>IDENTIFICATION</scope>
</reference>
<feature type="domain" description="LRRCT" evidence="17">
    <location>
        <begin position="281"/>
        <end position="331"/>
    </location>
</feature>
<evidence type="ECO:0000256" key="13">
    <source>
        <dbReference type="ARBA" id="ARBA00023273"/>
    </source>
</evidence>
<dbReference type="GO" id="GO:0043204">
    <property type="term" value="C:perikaryon"/>
    <property type="evidence" value="ECO:0007669"/>
    <property type="project" value="UniProtKB-SubCell"/>
</dbReference>
<dbReference type="PANTHER" id="PTHR24369">
    <property type="entry name" value="ANTIGEN BSP, PUTATIVE-RELATED"/>
    <property type="match status" value="1"/>
</dbReference>
<keyword evidence="6" id="KW-0433">Leucine-rich repeat</keyword>
<evidence type="ECO:0000256" key="15">
    <source>
        <dbReference type="ARBA" id="ARBA00038236"/>
    </source>
</evidence>
<dbReference type="GO" id="GO:0045121">
    <property type="term" value="C:membrane raft"/>
    <property type="evidence" value="ECO:0007669"/>
    <property type="project" value="UniProtKB-SubCell"/>
</dbReference>
<evidence type="ECO:0000256" key="6">
    <source>
        <dbReference type="ARBA" id="ARBA00022614"/>
    </source>
</evidence>
<protein>
    <recommendedName>
        <fullName evidence="17">LRRCT domain-containing protein</fullName>
    </recommendedName>
</protein>
<dbReference type="GO" id="GO:1905573">
    <property type="term" value="F:ganglioside GM1 binding"/>
    <property type="evidence" value="ECO:0007669"/>
    <property type="project" value="TreeGrafter"/>
</dbReference>
<dbReference type="InterPro" id="IPR001611">
    <property type="entry name" value="Leu-rich_rpt"/>
</dbReference>
<evidence type="ECO:0000313" key="18">
    <source>
        <dbReference type="Ensembl" id="ENSSDAP00000001079.1"/>
    </source>
</evidence>
<reference evidence="18" key="2">
    <citation type="submission" date="2025-09" db="UniProtKB">
        <authorList>
            <consortium name="Ensembl"/>
        </authorList>
    </citation>
    <scope>IDENTIFICATION</scope>
</reference>
<keyword evidence="7" id="KW-0336">GPI-anchor</keyword>
<evidence type="ECO:0000256" key="4">
    <source>
        <dbReference type="ARBA" id="ARBA00004609"/>
    </source>
</evidence>
<evidence type="ECO:0000313" key="19">
    <source>
        <dbReference type="Proteomes" id="UP000694422"/>
    </source>
</evidence>
<evidence type="ECO:0000256" key="7">
    <source>
        <dbReference type="ARBA" id="ARBA00022622"/>
    </source>
</evidence>
<keyword evidence="13" id="KW-0966">Cell projection</keyword>
<dbReference type="PANTHER" id="PTHR24369:SF174">
    <property type="entry name" value="RETICULON-4 RECEPTOR"/>
    <property type="match status" value="1"/>
</dbReference>
<dbReference type="FunFam" id="3.80.10.10:FF:000018">
    <property type="entry name" value="Reticulon 4 receptor"/>
    <property type="match status" value="1"/>
</dbReference>
<dbReference type="Pfam" id="PF13855">
    <property type="entry name" value="LRR_8"/>
    <property type="match status" value="2"/>
</dbReference>
<keyword evidence="5" id="KW-1003">Cell membrane</keyword>
<dbReference type="GO" id="GO:0042995">
    <property type="term" value="C:cell projection"/>
    <property type="evidence" value="ECO:0007669"/>
    <property type="project" value="UniProtKB-SubCell"/>
</dbReference>
<evidence type="ECO:0000256" key="1">
    <source>
        <dbReference type="ARBA" id="ARBA00004285"/>
    </source>
</evidence>
<comment type="subcellular location">
    <subcellularLocation>
        <location evidence="4">Cell membrane</location>
        <topology evidence="4">Lipid-anchor</topology>
        <topology evidence="4">GPI-anchor</topology>
    </subcellularLocation>
    <subcellularLocation>
        <location evidence="2">Cell projection</location>
    </subcellularLocation>
    <subcellularLocation>
        <location evidence="1">Membrane raft</location>
    </subcellularLocation>
    <subcellularLocation>
        <location evidence="3">Perikaryon</location>
    </subcellularLocation>
</comment>
<sequence length="496" mass="53865">MPPHACSAEGLLWRPAGRPQGGPGWSQLLWLQQKRAHPGRSWLLAWVLWLQAWQVAAPCPGACVCYSSLQAMPTGIPASTQFTFLHGNRISHVLAADFHACHNLIILWLQSNALAQIDATVFSGLTLLEQLDINDNAQLLTFIPATFQGLGHLHTLHLDRCGLQELGPGLFRGLAALQYLYLQDNGLQALPDDAFRDLGNLTHLFLHGNRIPSVPERAFRGLHSLDRLLLHQNRVAYVHPHAFHDLGRLMTLYLFANNLSMLPAEALAPLRALQYLRLNDNPWVCDCRARPLWAWLQKFRGSSSEVPCNLPMRLAGRDLKRLAANDLEGCAVAARPFHPIWTSRATDEELLGLPKCYQPDAADKASVLESGRPASAGNALKGRVPPGDSPPGNGSGPRHINDSPFGTLPSSAEPPLTALQPEGSKSPGVPTTGPRRRPGCSRKNRTRSQCRLGQAGSGGSGARVAEGSGALPALTTKRSVVPLGLVLILWTMFAPC</sequence>
<feature type="compositionally biased region" description="Basic residues" evidence="16">
    <location>
        <begin position="434"/>
        <end position="448"/>
    </location>
</feature>
<evidence type="ECO:0000256" key="9">
    <source>
        <dbReference type="ARBA" id="ARBA00022737"/>
    </source>
</evidence>
<keyword evidence="10" id="KW-0472">Membrane</keyword>
<keyword evidence="11" id="KW-0675">Receptor</keyword>
<evidence type="ECO:0000256" key="5">
    <source>
        <dbReference type="ARBA" id="ARBA00022475"/>
    </source>
</evidence>
<proteinExistence type="inferred from homology"/>
<evidence type="ECO:0000256" key="2">
    <source>
        <dbReference type="ARBA" id="ARBA00004316"/>
    </source>
</evidence>
<dbReference type="AlphaFoldDB" id="A0A8C9NZ97"/>
<keyword evidence="8" id="KW-0732">Signal</keyword>
<dbReference type="SMART" id="SM00369">
    <property type="entry name" value="LRR_TYP"/>
    <property type="match status" value="7"/>
</dbReference>
<evidence type="ECO:0000256" key="8">
    <source>
        <dbReference type="ARBA" id="ARBA00022729"/>
    </source>
</evidence>
<dbReference type="PROSITE" id="PS51450">
    <property type="entry name" value="LRR"/>
    <property type="match status" value="1"/>
</dbReference>
<dbReference type="InterPro" id="IPR050541">
    <property type="entry name" value="LRR_TM_domain-containing"/>
</dbReference>
<organism evidence="18 19">
    <name type="scientific">Spermophilus dauricus</name>
    <name type="common">Daurian ground squirrel</name>
    <dbReference type="NCBI Taxonomy" id="99837"/>
    <lineage>
        <taxon>Eukaryota</taxon>
        <taxon>Metazoa</taxon>
        <taxon>Chordata</taxon>
        <taxon>Craniata</taxon>
        <taxon>Vertebrata</taxon>
        <taxon>Euteleostomi</taxon>
        <taxon>Mammalia</taxon>
        <taxon>Eutheria</taxon>
        <taxon>Euarchontoglires</taxon>
        <taxon>Glires</taxon>
        <taxon>Rodentia</taxon>
        <taxon>Sciuromorpha</taxon>
        <taxon>Sciuridae</taxon>
        <taxon>Xerinae</taxon>
        <taxon>Marmotini</taxon>
        <taxon>Spermophilus</taxon>
    </lineage>
</organism>
<dbReference type="InterPro" id="IPR000483">
    <property type="entry name" value="Cys-rich_flank_reg_C"/>
</dbReference>
<keyword evidence="14" id="KW-0449">Lipoprotein</keyword>
<accession>A0A8C9NZ97</accession>
<dbReference type="Ensembl" id="ENSSDAT00000001257.1">
    <property type="protein sequence ID" value="ENSSDAP00000001079.1"/>
    <property type="gene ID" value="ENSSDAG00000001086.1"/>
</dbReference>
<dbReference type="GO" id="GO:1905576">
    <property type="term" value="F:ganglioside GT1b binding"/>
    <property type="evidence" value="ECO:0007669"/>
    <property type="project" value="TreeGrafter"/>
</dbReference>
<dbReference type="SUPFAM" id="SSF52058">
    <property type="entry name" value="L domain-like"/>
    <property type="match status" value="1"/>
</dbReference>
<keyword evidence="12" id="KW-0325">Glycoprotein</keyword>
<dbReference type="InterPro" id="IPR032675">
    <property type="entry name" value="LRR_dom_sf"/>
</dbReference>
<dbReference type="GO" id="GO:0009897">
    <property type="term" value="C:external side of plasma membrane"/>
    <property type="evidence" value="ECO:0007669"/>
    <property type="project" value="TreeGrafter"/>
</dbReference>
<comment type="similarity">
    <text evidence="15">Belongs to the Nogo receptor family.</text>
</comment>
<evidence type="ECO:0000259" key="17">
    <source>
        <dbReference type="SMART" id="SM00082"/>
    </source>
</evidence>
<keyword evidence="19" id="KW-1185">Reference proteome</keyword>
<keyword evidence="9" id="KW-0677">Repeat</keyword>
<evidence type="ECO:0000256" key="3">
    <source>
        <dbReference type="ARBA" id="ARBA00004484"/>
    </source>
</evidence>
<evidence type="ECO:0000256" key="14">
    <source>
        <dbReference type="ARBA" id="ARBA00023288"/>
    </source>
</evidence>
<evidence type="ECO:0000256" key="10">
    <source>
        <dbReference type="ARBA" id="ARBA00023136"/>
    </source>
</evidence>
<feature type="region of interest" description="Disordered" evidence="16">
    <location>
        <begin position="372"/>
        <end position="465"/>
    </location>
</feature>
<name>A0A8C9NZ97_SPEDA</name>
<dbReference type="SMART" id="SM00082">
    <property type="entry name" value="LRRCT"/>
    <property type="match status" value="1"/>
</dbReference>
<dbReference type="Proteomes" id="UP000694422">
    <property type="component" value="Unplaced"/>
</dbReference>
<evidence type="ECO:0000256" key="16">
    <source>
        <dbReference type="SAM" id="MobiDB-lite"/>
    </source>
</evidence>
<dbReference type="Gene3D" id="3.80.10.10">
    <property type="entry name" value="Ribonuclease Inhibitor"/>
    <property type="match status" value="1"/>
</dbReference>
<dbReference type="InterPro" id="IPR003591">
    <property type="entry name" value="Leu-rich_rpt_typical-subtyp"/>
</dbReference>
<dbReference type="GO" id="GO:0035025">
    <property type="term" value="P:positive regulation of Rho protein signal transduction"/>
    <property type="evidence" value="ECO:0007669"/>
    <property type="project" value="TreeGrafter"/>
</dbReference>
<evidence type="ECO:0000256" key="12">
    <source>
        <dbReference type="ARBA" id="ARBA00023180"/>
    </source>
</evidence>
<evidence type="ECO:0000256" key="11">
    <source>
        <dbReference type="ARBA" id="ARBA00023170"/>
    </source>
</evidence>